<dbReference type="Pfam" id="PF08651">
    <property type="entry name" value="DASH_Duo1"/>
    <property type="match status" value="1"/>
</dbReference>
<organism evidence="20 21">
    <name type="scientific">Wolfiporia cocos (strain MD-104)</name>
    <name type="common">Brown rot fungus</name>
    <dbReference type="NCBI Taxonomy" id="742152"/>
    <lineage>
        <taxon>Eukaryota</taxon>
        <taxon>Fungi</taxon>
        <taxon>Dikarya</taxon>
        <taxon>Basidiomycota</taxon>
        <taxon>Agaricomycotina</taxon>
        <taxon>Agaricomycetes</taxon>
        <taxon>Polyporales</taxon>
        <taxon>Phaeolaceae</taxon>
        <taxon>Wolfiporia</taxon>
    </lineage>
</organism>
<keyword evidence="8" id="KW-0493">Microtubule</keyword>
<dbReference type="OrthoDB" id="5599235at2759"/>
<keyword evidence="9" id="KW-0498">Mitosis</keyword>
<dbReference type="GO" id="GO:0000278">
    <property type="term" value="P:mitotic cell cycle"/>
    <property type="evidence" value="ECO:0007669"/>
    <property type="project" value="InterPro"/>
</dbReference>
<evidence type="ECO:0000256" key="4">
    <source>
        <dbReference type="ARBA" id="ARBA00005366"/>
    </source>
</evidence>
<dbReference type="GO" id="GO:0042729">
    <property type="term" value="C:DASH complex"/>
    <property type="evidence" value="ECO:0007669"/>
    <property type="project" value="InterPro"/>
</dbReference>
<evidence type="ECO:0000256" key="16">
    <source>
        <dbReference type="ARBA" id="ARBA00023328"/>
    </source>
</evidence>
<keyword evidence="16" id="KW-0137">Centromere</keyword>
<dbReference type="STRING" id="742152.A0A2H3JN47"/>
<evidence type="ECO:0000256" key="13">
    <source>
        <dbReference type="ARBA" id="ARBA00023212"/>
    </source>
</evidence>
<proteinExistence type="inferred from homology"/>
<evidence type="ECO:0000256" key="15">
    <source>
        <dbReference type="ARBA" id="ARBA00023306"/>
    </source>
</evidence>
<evidence type="ECO:0000313" key="20">
    <source>
        <dbReference type="EMBL" id="PCH43602.1"/>
    </source>
</evidence>
<accession>A0A2H3JN47</accession>
<keyword evidence="15" id="KW-0131">Cell cycle</keyword>
<evidence type="ECO:0000256" key="18">
    <source>
        <dbReference type="ARBA" id="ARBA00044358"/>
    </source>
</evidence>
<dbReference type="GO" id="GO:0072686">
    <property type="term" value="C:mitotic spindle"/>
    <property type="evidence" value="ECO:0007669"/>
    <property type="project" value="InterPro"/>
</dbReference>
<evidence type="ECO:0000256" key="8">
    <source>
        <dbReference type="ARBA" id="ARBA00022701"/>
    </source>
</evidence>
<evidence type="ECO:0000256" key="19">
    <source>
        <dbReference type="SAM" id="MobiDB-lite"/>
    </source>
</evidence>
<evidence type="ECO:0000256" key="7">
    <source>
        <dbReference type="ARBA" id="ARBA00022618"/>
    </source>
</evidence>
<evidence type="ECO:0000256" key="11">
    <source>
        <dbReference type="ARBA" id="ARBA00022838"/>
    </source>
</evidence>
<comment type="subcellular location">
    <subcellularLocation>
        <location evidence="3">Chromosome</location>
        <location evidence="3">Centromere</location>
        <location evidence="3">Kinetochore</location>
    </subcellularLocation>
    <subcellularLocation>
        <location evidence="2">Cytoplasm</location>
        <location evidence="2">Cytoskeleton</location>
        <location evidence="2">Spindle</location>
    </subcellularLocation>
    <subcellularLocation>
        <location evidence="1">Nucleus</location>
    </subcellularLocation>
</comment>
<dbReference type="GO" id="GO:0005874">
    <property type="term" value="C:microtubule"/>
    <property type="evidence" value="ECO:0007669"/>
    <property type="project" value="UniProtKB-KW"/>
</dbReference>
<dbReference type="EMBL" id="KB468146">
    <property type="protein sequence ID" value="PCH43602.1"/>
    <property type="molecule type" value="Genomic_DNA"/>
</dbReference>
<evidence type="ECO:0000256" key="5">
    <source>
        <dbReference type="ARBA" id="ARBA00022454"/>
    </source>
</evidence>
<evidence type="ECO:0000256" key="1">
    <source>
        <dbReference type="ARBA" id="ARBA00004123"/>
    </source>
</evidence>
<evidence type="ECO:0000256" key="9">
    <source>
        <dbReference type="ARBA" id="ARBA00022776"/>
    </source>
</evidence>
<keyword evidence="13" id="KW-0206">Cytoskeleton</keyword>
<feature type="region of interest" description="Disordered" evidence="19">
    <location>
        <begin position="205"/>
        <end position="310"/>
    </location>
</feature>
<evidence type="ECO:0000256" key="2">
    <source>
        <dbReference type="ARBA" id="ARBA00004186"/>
    </source>
</evidence>
<dbReference type="PANTHER" id="PTHR28216:SF1">
    <property type="entry name" value="DASH COMPLEX SUBUNIT DUO1"/>
    <property type="match status" value="1"/>
</dbReference>
<gene>
    <name evidence="20" type="ORF">WOLCODRAFT_164576</name>
</gene>
<feature type="compositionally biased region" description="Low complexity" evidence="19">
    <location>
        <begin position="16"/>
        <end position="47"/>
    </location>
</feature>
<dbReference type="PANTHER" id="PTHR28216">
    <property type="entry name" value="DASH COMPLEX SUBUNIT DUO1"/>
    <property type="match status" value="1"/>
</dbReference>
<name>A0A2H3JN47_WOLCO</name>
<keyword evidence="12" id="KW-0175">Coiled coil</keyword>
<evidence type="ECO:0000256" key="12">
    <source>
        <dbReference type="ARBA" id="ARBA00023054"/>
    </source>
</evidence>
<evidence type="ECO:0000256" key="17">
    <source>
        <dbReference type="ARBA" id="ARBA00044152"/>
    </source>
</evidence>
<keyword evidence="11" id="KW-0995">Kinetochore</keyword>
<feature type="compositionally biased region" description="Polar residues" evidence="19">
    <location>
        <begin position="300"/>
        <end position="310"/>
    </location>
</feature>
<feature type="compositionally biased region" description="Basic and acidic residues" evidence="19">
    <location>
        <begin position="205"/>
        <end position="239"/>
    </location>
</feature>
<evidence type="ECO:0000256" key="10">
    <source>
        <dbReference type="ARBA" id="ARBA00022829"/>
    </source>
</evidence>
<keyword evidence="7" id="KW-0132">Cell division</keyword>
<dbReference type="AlphaFoldDB" id="A0A2H3JN47"/>
<comment type="similarity">
    <text evidence="4">Belongs to the DASH complex DUO1 family.</text>
</comment>
<keyword evidence="10" id="KW-0159">Chromosome partition</keyword>
<keyword evidence="21" id="KW-1185">Reference proteome</keyword>
<feature type="compositionally biased region" description="Low complexity" evidence="19">
    <location>
        <begin position="287"/>
        <end position="298"/>
    </location>
</feature>
<evidence type="ECO:0000256" key="3">
    <source>
        <dbReference type="ARBA" id="ARBA00004629"/>
    </source>
</evidence>
<feature type="compositionally biased region" description="Polar residues" evidence="19">
    <location>
        <begin position="1"/>
        <end position="15"/>
    </location>
</feature>
<dbReference type="GO" id="GO:0051301">
    <property type="term" value="P:cell division"/>
    <property type="evidence" value="ECO:0007669"/>
    <property type="project" value="UniProtKB-KW"/>
</dbReference>
<evidence type="ECO:0000313" key="21">
    <source>
        <dbReference type="Proteomes" id="UP000218811"/>
    </source>
</evidence>
<keyword evidence="5" id="KW-0158">Chromosome</keyword>
<dbReference type="GO" id="GO:0007059">
    <property type="term" value="P:chromosome segregation"/>
    <property type="evidence" value="ECO:0007669"/>
    <property type="project" value="UniProtKB-KW"/>
</dbReference>
<keyword evidence="6" id="KW-0963">Cytoplasm</keyword>
<dbReference type="InterPro" id="IPR013960">
    <property type="entry name" value="DASH_Duo1"/>
</dbReference>
<dbReference type="Proteomes" id="UP000218811">
    <property type="component" value="Unassembled WGS sequence"/>
</dbReference>
<protein>
    <recommendedName>
        <fullName evidence="17">DASH complex subunit DUO1</fullName>
    </recommendedName>
    <alternativeName>
        <fullName evidence="18">Outer kinetochore protein DUO1</fullName>
    </alternativeName>
</protein>
<feature type="region of interest" description="Disordered" evidence="19">
    <location>
        <begin position="1"/>
        <end position="105"/>
    </location>
</feature>
<reference evidence="20 21" key="1">
    <citation type="journal article" date="2012" name="Science">
        <title>The Paleozoic origin of enzymatic lignin decomposition reconstructed from 31 fungal genomes.</title>
        <authorList>
            <person name="Floudas D."/>
            <person name="Binder M."/>
            <person name="Riley R."/>
            <person name="Barry K."/>
            <person name="Blanchette R.A."/>
            <person name="Henrissat B."/>
            <person name="Martinez A.T."/>
            <person name="Otillar R."/>
            <person name="Spatafora J.W."/>
            <person name="Yadav J.S."/>
            <person name="Aerts A."/>
            <person name="Benoit I."/>
            <person name="Boyd A."/>
            <person name="Carlson A."/>
            <person name="Copeland A."/>
            <person name="Coutinho P.M."/>
            <person name="de Vries R.P."/>
            <person name="Ferreira P."/>
            <person name="Findley K."/>
            <person name="Foster B."/>
            <person name="Gaskell J."/>
            <person name="Glotzer D."/>
            <person name="Gorecki P."/>
            <person name="Heitman J."/>
            <person name="Hesse C."/>
            <person name="Hori C."/>
            <person name="Igarashi K."/>
            <person name="Jurgens J.A."/>
            <person name="Kallen N."/>
            <person name="Kersten P."/>
            <person name="Kohler A."/>
            <person name="Kuees U."/>
            <person name="Kumar T.K.A."/>
            <person name="Kuo A."/>
            <person name="LaButti K."/>
            <person name="Larrondo L.F."/>
            <person name="Lindquist E."/>
            <person name="Ling A."/>
            <person name="Lombard V."/>
            <person name="Lucas S."/>
            <person name="Lundell T."/>
            <person name="Martin R."/>
            <person name="McLaughlin D.J."/>
            <person name="Morgenstern I."/>
            <person name="Morin E."/>
            <person name="Murat C."/>
            <person name="Nagy L.G."/>
            <person name="Nolan M."/>
            <person name="Ohm R.A."/>
            <person name="Patyshakuliyeva A."/>
            <person name="Rokas A."/>
            <person name="Ruiz-Duenas F.J."/>
            <person name="Sabat G."/>
            <person name="Salamov A."/>
            <person name="Samejima M."/>
            <person name="Schmutz J."/>
            <person name="Slot J.C."/>
            <person name="St John F."/>
            <person name="Stenlid J."/>
            <person name="Sun H."/>
            <person name="Sun S."/>
            <person name="Syed K."/>
            <person name="Tsang A."/>
            <person name="Wiebenga A."/>
            <person name="Young D."/>
            <person name="Pisabarro A."/>
            <person name="Eastwood D.C."/>
            <person name="Martin F."/>
            <person name="Cullen D."/>
            <person name="Grigoriev I.V."/>
            <person name="Hibbett D.S."/>
        </authorList>
    </citation>
    <scope>NUCLEOTIDE SEQUENCE [LARGE SCALE GENOMIC DNA]</scope>
    <source>
        <strain evidence="20 21">MD-104</strain>
    </source>
</reference>
<evidence type="ECO:0000256" key="14">
    <source>
        <dbReference type="ARBA" id="ARBA00023242"/>
    </source>
</evidence>
<dbReference type="OMA" id="DETMTQE"/>
<evidence type="ECO:0000256" key="6">
    <source>
        <dbReference type="ARBA" id="ARBA00022490"/>
    </source>
</evidence>
<sequence>MDSPNISELNFLQGNSRLMSESSLSSSSSRTGPGGDDLSLSELSLSDRPAPSRRPKFSLLAQPRQEEPSYADESAIAEDDAEYTAEGTLDETMTQEDVEKAKKEAARTREEKLQHDLFILKKLNGAFEVYKEALRETKSSTERVAAQLAHTDALLDKYVKILSKSENVARLIMDERWQGAEMDEEILEREEQEALQRARREEEERRLAAQRERERQEREEQERRDREERERLERERAEAVKAAGRGSGVRGVRGTRASMRGVRGVPRAASTASTRGGRATVTTAIKRPSPSGSSRLPSAIGSTRGITRRD</sequence>
<keyword evidence="14" id="KW-0539">Nucleus</keyword>